<sequence>MASNSVQLNSVQEQCFRHIAEYGLRPPTCKEVERYGTSLGEDFKGLLINFNGKLMSVMPMFDEQLRFDVFHLREGTENKSPPKWIVSDVWRVYNSLNHPMFKRTVKETLIEYLKLESGIHRAKCTNVGAKKAEEQAKKIEELTQKCERHLKQLVQYQGDKPLKLPKFGVYYYSHGYNF</sequence>
<organism evidence="2 3">
    <name type="scientific">Parashewanella curva</name>
    <dbReference type="NCBI Taxonomy" id="2338552"/>
    <lineage>
        <taxon>Bacteria</taxon>
        <taxon>Pseudomonadati</taxon>
        <taxon>Pseudomonadota</taxon>
        <taxon>Gammaproteobacteria</taxon>
        <taxon>Alteromonadales</taxon>
        <taxon>Shewanellaceae</taxon>
        <taxon>Parashewanella</taxon>
    </lineage>
</organism>
<keyword evidence="3" id="KW-1185">Reference proteome</keyword>
<dbReference type="EMBL" id="QZEI01000010">
    <property type="protein sequence ID" value="RLV60900.1"/>
    <property type="molecule type" value="Genomic_DNA"/>
</dbReference>
<dbReference type="AlphaFoldDB" id="A0A3L8Q0F0"/>
<evidence type="ECO:0000313" key="2">
    <source>
        <dbReference type="EMBL" id="RLV60900.1"/>
    </source>
</evidence>
<proteinExistence type="predicted"/>
<evidence type="ECO:0000256" key="1">
    <source>
        <dbReference type="SAM" id="Coils"/>
    </source>
</evidence>
<reference evidence="2 3" key="1">
    <citation type="submission" date="2018-09" db="EMBL/GenBank/DDBJ databases">
        <title>Phylogeny of the Shewanellaceae, and recommendation for two new genera, Pseudoshewanella and Parashewanella.</title>
        <authorList>
            <person name="Wang G."/>
        </authorList>
    </citation>
    <scope>NUCLEOTIDE SEQUENCE [LARGE SCALE GENOMIC DNA]</scope>
    <source>
        <strain evidence="2 3">C51</strain>
    </source>
</reference>
<name>A0A3L8Q0F0_9GAMM</name>
<keyword evidence="1" id="KW-0175">Coiled coil</keyword>
<protein>
    <submittedName>
        <fullName evidence="2">Uncharacterized protein</fullName>
    </submittedName>
</protein>
<feature type="coiled-coil region" evidence="1">
    <location>
        <begin position="129"/>
        <end position="159"/>
    </location>
</feature>
<comment type="caution">
    <text evidence="2">The sequence shown here is derived from an EMBL/GenBank/DDBJ whole genome shotgun (WGS) entry which is preliminary data.</text>
</comment>
<gene>
    <name evidence="2" type="ORF">D5018_04470</name>
</gene>
<evidence type="ECO:0000313" key="3">
    <source>
        <dbReference type="Proteomes" id="UP000281474"/>
    </source>
</evidence>
<dbReference type="RefSeq" id="WP_121837804.1">
    <property type="nucleotide sequence ID" value="NZ_ML014759.1"/>
</dbReference>
<accession>A0A3L8Q0F0</accession>
<dbReference type="Proteomes" id="UP000281474">
    <property type="component" value="Unassembled WGS sequence"/>
</dbReference>